<name>A0A8C5RAF6_9ANUR</name>
<feature type="compositionally biased region" description="Polar residues" evidence="11">
    <location>
        <begin position="55"/>
        <end position="66"/>
    </location>
</feature>
<dbReference type="Ensembl" id="ENSLLET00000049874.1">
    <property type="protein sequence ID" value="ENSLLEP00000047992.1"/>
    <property type="gene ID" value="ENSLLEG00000030291.1"/>
</dbReference>
<dbReference type="PROSITE" id="PS50157">
    <property type="entry name" value="ZINC_FINGER_C2H2_2"/>
    <property type="match status" value="4"/>
</dbReference>
<evidence type="ECO:0000256" key="6">
    <source>
        <dbReference type="ARBA" id="ARBA00022771"/>
    </source>
</evidence>
<comment type="similarity">
    <text evidence="2">Belongs to the GLI C2H2-type zinc-finger protein family.</text>
</comment>
<dbReference type="FunFam" id="3.30.160.60:FF:000036">
    <property type="entry name" value="GLI family zinc finger 3"/>
    <property type="match status" value="1"/>
</dbReference>
<evidence type="ECO:0000256" key="5">
    <source>
        <dbReference type="ARBA" id="ARBA00022737"/>
    </source>
</evidence>
<keyword evidence="8" id="KW-0539">Nucleus</keyword>
<dbReference type="GO" id="GO:0000978">
    <property type="term" value="F:RNA polymerase II cis-regulatory region sequence-specific DNA binding"/>
    <property type="evidence" value="ECO:0007669"/>
    <property type="project" value="TreeGrafter"/>
</dbReference>
<dbReference type="GO" id="GO:0042254">
    <property type="term" value="P:ribosome biogenesis"/>
    <property type="evidence" value="ECO:0007669"/>
    <property type="project" value="UniProtKB-KW"/>
</dbReference>
<proteinExistence type="inferred from homology"/>
<dbReference type="GeneTree" id="ENSGT00940000159218"/>
<dbReference type="GO" id="GO:0005634">
    <property type="term" value="C:nucleus"/>
    <property type="evidence" value="ECO:0007669"/>
    <property type="project" value="UniProtKB-SubCell"/>
</dbReference>
<feature type="domain" description="C2H2-type" evidence="12">
    <location>
        <begin position="395"/>
        <end position="424"/>
    </location>
</feature>
<dbReference type="AlphaFoldDB" id="A0A8C5RAF6"/>
<keyword evidence="7" id="KW-0862">Zinc</keyword>
<dbReference type="FunFam" id="3.30.160.60:FF:001102">
    <property type="entry name" value="Transcription factor IIIA"/>
    <property type="match status" value="1"/>
</dbReference>
<gene>
    <name evidence="13" type="primary">GLIS1</name>
</gene>
<feature type="domain" description="C2H2-type" evidence="12">
    <location>
        <begin position="365"/>
        <end position="394"/>
    </location>
</feature>
<reference evidence="13" key="2">
    <citation type="submission" date="2025-09" db="UniProtKB">
        <authorList>
            <consortium name="Ensembl"/>
        </authorList>
    </citation>
    <scope>IDENTIFICATION</scope>
</reference>
<dbReference type="SUPFAM" id="SSF57667">
    <property type="entry name" value="beta-beta-alpha zinc fingers"/>
    <property type="match status" value="3"/>
</dbReference>
<dbReference type="GO" id="GO:0000981">
    <property type="term" value="F:DNA-binding transcription factor activity, RNA polymerase II-specific"/>
    <property type="evidence" value="ECO:0007669"/>
    <property type="project" value="TreeGrafter"/>
</dbReference>
<dbReference type="PANTHER" id="PTHR45718">
    <property type="entry name" value="TRANSCRIPTIONAL ACTIVATOR CUBITUS INTERRUPTUS"/>
    <property type="match status" value="1"/>
</dbReference>
<evidence type="ECO:0000256" key="11">
    <source>
        <dbReference type="SAM" id="MobiDB-lite"/>
    </source>
</evidence>
<dbReference type="OrthoDB" id="3214149at2759"/>
<evidence type="ECO:0000256" key="4">
    <source>
        <dbReference type="ARBA" id="ARBA00022723"/>
    </source>
</evidence>
<feature type="domain" description="C2H2-type" evidence="12">
    <location>
        <begin position="337"/>
        <end position="364"/>
    </location>
</feature>
<dbReference type="GO" id="GO:0008270">
    <property type="term" value="F:zinc ion binding"/>
    <property type="evidence" value="ECO:0007669"/>
    <property type="project" value="UniProtKB-KW"/>
</dbReference>
<protein>
    <recommendedName>
        <fullName evidence="9">Transcription factor IIIA</fullName>
    </recommendedName>
</protein>
<dbReference type="Pfam" id="PF00096">
    <property type="entry name" value="zf-C2H2"/>
    <property type="match status" value="1"/>
</dbReference>
<dbReference type="InterPro" id="IPR043359">
    <property type="entry name" value="GLI-like"/>
</dbReference>
<evidence type="ECO:0000256" key="10">
    <source>
        <dbReference type="PROSITE-ProRule" id="PRU00042"/>
    </source>
</evidence>
<dbReference type="PANTHER" id="PTHR45718:SF3">
    <property type="entry name" value="ZINC FINGER PROTEIN GLIS1"/>
    <property type="match status" value="1"/>
</dbReference>
<dbReference type="Proteomes" id="UP000694569">
    <property type="component" value="Unplaced"/>
</dbReference>
<accession>A0A8C5RAF6</accession>
<dbReference type="Gene3D" id="3.30.160.60">
    <property type="entry name" value="Classic Zinc Finger"/>
    <property type="match status" value="5"/>
</dbReference>
<keyword evidence="14" id="KW-1185">Reference proteome</keyword>
<dbReference type="FunFam" id="3.30.160.60:FF:000453">
    <property type="entry name" value="GLIS family zinc finger 3"/>
    <property type="match status" value="1"/>
</dbReference>
<evidence type="ECO:0000256" key="2">
    <source>
        <dbReference type="ARBA" id="ARBA00010831"/>
    </source>
</evidence>
<feature type="domain" description="C2H2-type" evidence="12">
    <location>
        <begin position="425"/>
        <end position="454"/>
    </location>
</feature>
<evidence type="ECO:0000313" key="13">
    <source>
        <dbReference type="Ensembl" id="ENSLLEP00000047992.1"/>
    </source>
</evidence>
<dbReference type="PROSITE" id="PS00028">
    <property type="entry name" value="ZINC_FINGER_C2H2_1"/>
    <property type="match status" value="4"/>
</dbReference>
<comment type="subcellular location">
    <subcellularLocation>
        <location evidence="1">Nucleus</location>
    </subcellularLocation>
</comment>
<organism evidence="13 14">
    <name type="scientific">Leptobrachium leishanense</name>
    <name type="common">Leishan spiny toad</name>
    <dbReference type="NCBI Taxonomy" id="445787"/>
    <lineage>
        <taxon>Eukaryota</taxon>
        <taxon>Metazoa</taxon>
        <taxon>Chordata</taxon>
        <taxon>Craniata</taxon>
        <taxon>Vertebrata</taxon>
        <taxon>Euteleostomi</taxon>
        <taxon>Amphibia</taxon>
        <taxon>Batrachia</taxon>
        <taxon>Anura</taxon>
        <taxon>Pelobatoidea</taxon>
        <taxon>Megophryidae</taxon>
        <taxon>Leptobrachium</taxon>
    </lineage>
</organism>
<dbReference type="Pfam" id="PF23561">
    <property type="entry name" value="zf-C2H2_15"/>
    <property type="match status" value="1"/>
</dbReference>
<keyword evidence="5" id="KW-0677">Repeat</keyword>
<evidence type="ECO:0000256" key="7">
    <source>
        <dbReference type="ARBA" id="ARBA00022833"/>
    </source>
</evidence>
<feature type="region of interest" description="Disordered" evidence="11">
    <location>
        <begin position="47"/>
        <end position="69"/>
    </location>
</feature>
<evidence type="ECO:0000256" key="1">
    <source>
        <dbReference type="ARBA" id="ARBA00004123"/>
    </source>
</evidence>
<evidence type="ECO:0000259" key="12">
    <source>
        <dbReference type="PROSITE" id="PS50157"/>
    </source>
</evidence>
<sequence length="680" mass="74833">MKKDMMGIEGMFTKALDGREGLLCQSANTETPAETCVDHGRAQCPEKTDARSGRFHTSSHCPNEGQTTDRIKQESPCEFSHLSTPCRQSLSDSPELKAALLTDTAVPHNGFKNCLSSYFLDSMHSPFPGTQAASNNHSPARYQSDNVSRRCSSSSEGVEIVGLLHKSLSSFVNGFCLSPARIFPHTGDLANSSPPKASHPEDTCGLPSSALRFLPLSDECEDNPPGQVSASCSEGSPGHLLNTNSIACGKLGHLKQEPEENFHQDLLPPYAHSLPLAMSPKPLPSEEQDKLGSEGRKQLCRWIDCSAFYEQQEELVRHIEKSHIDQRTGEDFTCFWTGCARRYKPFNARYKLLIHMRVHSGEKPNKCMFEGCDKAFSRLENLKIHLRSHTGERPYLCQHLGCHKAFSNSSDRAKHQRTHQDMKPYACQLPGCCKRYTDPSSLRKHVKAHSAKEQARTTAPHMVDGKWAKAITQEIMTGSRSRDVVTGIYTLCSNNQNISGSGLLSSATDVPSKCPSMDGSSTCLLPVTESATAGMSPRALSHLGGPMKITATSLKVGRVLSPRSHHKTVTQQTYDIEKPYPPFNPTVPHCQGLHGSFVQYQDLYRDAQCLSRDSLNSSRYHISGTQTAGTTIMFGFNTCDVGLLNNMRGLASSSRPIFCINTCVSPFQNRILQLPVSSNL</sequence>
<dbReference type="FunFam" id="3.30.160.60:FF:000031">
    <property type="entry name" value="GLI family zinc finger 3"/>
    <property type="match status" value="1"/>
</dbReference>
<keyword evidence="6 10" id="KW-0863">Zinc-finger</keyword>
<evidence type="ECO:0000256" key="8">
    <source>
        <dbReference type="ARBA" id="ARBA00023242"/>
    </source>
</evidence>
<dbReference type="InterPro" id="IPR036236">
    <property type="entry name" value="Znf_C2H2_sf"/>
</dbReference>
<evidence type="ECO:0000256" key="9">
    <source>
        <dbReference type="ARBA" id="ARBA00040434"/>
    </source>
</evidence>
<dbReference type="FunFam" id="3.30.160.60:FF:000048">
    <property type="entry name" value="GLI family zinc finger 3"/>
    <property type="match status" value="1"/>
</dbReference>
<dbReference type="InterPro" id="IPR013087">
    <property type="entry name" value="Znf_C2H2_type"/>
</dbReference>
<evidence type="ECO:0000313" key="14">
    <source>
        <dbReference type="Proteomes" id="UP000694569"/>
    </source>
</evidence>
<keyword evidence="4" id="KW-0479">Metal-binding</keyword>
<dbReference type="SMART" id="SM00355">
    <property type="entry name" value="ZnF_C2H2"/>
    <property type="match status" value="5"/>
</dbReference>
<dbReference type="InterPro" id="IPR056436">
    <property type="entry name" value="Znf-C2H2_ZIC1-5/GLI1-3-like"/>
</dbReference>
<keyword evidence="3" id="KW-0690">Ribosome biogenesis</keyword>
<evidence type="ECO:0000256" key="3">
    <source>
        <dbReference type="ARBA" id="ARBA00022517"/>
    </source>
</evidence>
<reference evidence="13" key="1">
    <citation type="submission" date="2025-08" db="UniProtKB">
        <authorList>
            <consortium name="Ensembl"/>
        </authorList>
    </citation>
    <scope>IDENTIFICATION</scope>
</reference>